<dbReference type="AlphaFoldDB" id="L9ZW93"/>
<name>L9ZW93_9EURY</name>
<sequence>MIQYLLLIYAMSHAFVRTDRQPVTVESPELVSDSSQFSHLLDVVDVNHGSVCEVGFTSGEFVDVRMTT</sequence>
<accession>L9ZW93</accession>
<protein>
    <submittedName>
        <fullName evidence="1">Uncharacterized protein</fullName>
    </submittedName>
</protein>
<keyword evidence="2" id="KW-1185">Reference proteome</keyword>
<evidence type="ECO:0000313" key="1">
    <source>
        <dbReference type="EMBL" id="ELY89867.1"/>
    </source>
</evidence>
<gene>
    <name evidence="1" type="ORF">C484_12731</name>
</gene>
<dbReference type="EMBL" id="AOIL01000048">
    <property type="protein sequence ID" value="ELY89867.1"/>
    <property type="molecule type" value="Genomic_DNA"/>
</dbReference>
<dbReference type="Proteomes" id="UP000011648">
    <property type="component" value="Unassembled WGS sequence"/>
</dbReference>
<reference evidence="1 2" key="1">
    <citation type="journal article" date="2014" name="PLoS Genet.">
        <title>Phylogenetically driven sequencing of extremely halophilic archaea reveals strategies for static and dynamic osmo-response.</title>
        <authorList>
            <person name="Becker E.A."/>
            <person name="Seitzer P.M."/>
            <person name="Tritt A."/>
            <person name="Larsen D."/>
            <person name="Krusor M."/>
            <person name="Yao A.I."/>
            <person name="Wu D."/>
            <person name="Madern D."/>
            <person name="Eisen J.A."/>
            <person name="Darling A.E."/>
            <person name="Facciotti M.T."/>
        </authorList>
    </citation>
    <scope>NUCLEOTIDE SEQUENCE [LARGE SCALE GENOMIC DNA]</scope>
    <source>
        <strain evidence="1 2">DSM 12281</strain>
    </source>
</reference>
<organism evidence="1 2">
    <name type="scientific">Natrialba taiwanensis DSM 12281</name>
    <dbReference type="NCBI Taxonomy" id="1230458"/>
    <lineage>
        <taxon>Archaea</taxon>
        <taxon>Methanobacteriati</taxon>
        <taxon>Methanobacteriota</taxon>
        <taxon>Stenosarchaea group</taxon>
        <taxon>Halobacteria</taxon>
        <taxon>Halobacteriales</taxon>
        <taxon>Natrialbaceae</taxon>
        <taxon>Natrialba</taxon>
    </lineage>
</organism>
<evidence type="ECO:0000313" key="2">
    <source>
        <dbReference type="Proteomes" id="UP000011648"/>
    </source>
</evidence>
<proteinExistence type="predicted"/>
<comment type="caution">
    <text evidence="1">The sequence shown here is derived from an EMBL/GenBank/DDBJ whole genome shotgun (WGS) entry which is preliminary data.</text>
</comment>